<dbReference type="GO" id="GO:0008909">
    <property type="term" value="F:isochorismate synthase activity"/>
    <property type="evidence" value="ECO:0007669"/>
    <property type="project" value="UniProtKB-EC"/>
</dbReference>
<evidence type="ECO:0000256" key="3">
    <source>
        <dbReference type="ARBA" id="ARBA00012824"/>
    </source>
</evidence>
<dbReference type="EMBL" id="CADCSU010000099">
    <property type="protein sequence ID" value="CAA9199485.1"/>
    <property type="molecule type" value="Genomic_DNA"/>
</dbReference>
<dbReference type="InterPro" id="IPR015890">
    <property type="entry name" value="Chorismate_C"/>
</dbReference>
<evidence type="ECO:0000256" key="1">
    <source>
        <dbReference type="ARBA" id="ARBA00000799"/>
    </source>
</evidence>
<evidence type="ECO:0000256" key="2">
    <source>
        <dbReference type="ARBA" id="ARBA00005297"/>
    </source>
</evidence>
<dbReference type="InterPro" id="IPR004561">
    <property type="entry name" value="IsoChor_synthase"/>
</dbReference>
<dbReference type="Pfam" id="PF00425">
    <property type="entry name" value="Chorismate_bind"/>
    <property type="match status" value="1"/>
</dbReference>
<feature type="domain" description="Chorismate-utilising enzyme C-terminal" evidence="6">
    <location>
        <begin position="95"/>
        <end position="344"/>
    </location>
</feature>
<accession>A0A6J4GN22</accession>
<dbReference type="PANTHER" id="PTHR42839">
    <property type="entry name" value="ISOCHORISMATE SYNTHASE ENTC"/>
    <property type="match status" value="1"/>
</dbReference>
<organism evidence="7 8">
    <name type="scientific">Flavobacterium bizetiae</name>
    <dbReference type="NCBI Taxonomy" id="2704140"/>
    <lineage>
        <taxon>Bacteria</taxon>
        <taxon>Pseudomonadati</taxon>
        <taxon>Bacteroidota</taxon>
        <taxon>Flavobacteriia</taxon>
        <taxon>Flavobacteriales</taxon>
        <taxon>Flavobacteriaceae</taxon>
        <taxon>Flavobacterium</taxon>
    </lineage>
</organism>
<dbReference type="Proteomes" id="UP000479938">
    <property type="component" value="Unassembled WGS sequence"/>
</dbReference>
<evidence type="ECO:0000313" key="7">
    <source>
        <dbReference type="EMBL" id="CAA9199485.1"/>
    </source>
</evidence>
<proteinExistence type="inferred from homology"/>
<dbReference type="PANTHER" id="PTHR42839:SF2">
    <property type="entry name" value="ISOCHORISMATE SYNTHASE ENTC"/>
    <property type="match status" value="1"/>
</dbReference>
<comment type="similarity">
    <text evidence="2">Belongs to the isochorismate synthase family.</text>
</comment>
<evidence type="ECO:0000259" key="6">
    <source>
        <dbReference type="Pfam" id="PF00425"/>
    </source>
</evidence>
<dbReference type="Gene3D" id="3.60.120.10">
    <property type="entry name" value="Anthranilate synthase"/>
    <property type="match status" value="1"/>
</dbReference>
<evidence type="ECO:0000256" key="4">
    <source>
        <dbReference type="ARBA" id="ARBA00023235"/>
    </source>
</evidence>
<dbReference type="SUPFAM" id="SSF56322">
    <property type="entry name" value="ADC synthase"/>
    <property type="match status" value="1"/>
</dbReference>
<sequence length="355" mass="40639">MNDFFSKIKKHYEKHLPFVMYSKPNSRHIFGFLQQNDTLHTISNYKEKGFVFASFDEKQLILIPENQAEIITTEQEEIGFETIEIDDVSFDPAAKNQYEDLVAKGISAIKNDEFKKVVLSRSEKVDLAEFDFVGTFQHLIELYPTTLSYCFFHPKVGFWMGATPEQLLKANGNVFETTALAGTQKATSEKEILWEQKEKDEQQYVTDFIVKRLREVAASVNVTEPYSLRAGSIWHIKTDISGVLNDNSTLEEVIDTLHPTPAVCGLPKKKAKVFIIENENYDRTFYTGFLGELNSSFANNDISSDLFVNLRSMQIQENKAILYMGCGITKESIPEKEWEESVNKSMTMKRVLKIA</sequence>
<dbReference type="NCBIfam" id="TIGR00543">
    <property type="entry name" value="isochor_syn"/>
    <property type="match status" value="1"/>
</dbReference>
<evidence type="ECO:0000313" key="8">
    <source>
        <dbReference type="Proteomes" id="UP000479938"/>
    </source>
</evidence>
<keyword evidence="8" id="KW-1185">Reference proteome</keyword>
<name>A0A6J4GN22_9FLAO</name>
<reference evidence="7 8" key="1">
    <citation type="submission" date="2020-02" db="EMBL/GenBank/DDBJ databases">
        <authorList>
            <person name="Criscuolo A."/>
        </authorList>
    </citation>
    <scope>NUCLEOTIDE SEQUENCE [LARGE SCALE GENOMIC DNA]</scope>
    <source>
        <strain evidence="7">CIP105534</strain>
    </source>
</reference>
<protein>
    <recommendedName>
        <fullName evidence="3">isochorismate synthase</fullName>
        <ecNumber evidence="3">5.4.4.2</ecNumber>
    </recommendedName>
    <alternativeName>
        <fullName evidence="5">Isochorismate mutase</fullName>
    </alternativeName>
</protein>
<dbReference type="InterPro" id="IPR005801">
    <property type="entry name" value="ADC_synthase"/>
</dbReference>
<dbReference type="EC" id="5.4.4.2" evidence="3"/>
<dbReference type="AlphaFoldDB" id="A0A6J4GN22"/>
<keyword evidence="4 7" id="KW-0413">Isomerase</keyword>
<gene>
    <name evidence="7" type="primary">menF_2</name>
    <name evidence="7" type="ORF">FLA105534_02634</name>
</gene>
<comment type="catalytic activity">
    <reaction evidence="1">
        <text>chorismate = isochorismate</text>
        <dbReference type="Rhea" id="RHEA:18985"/>
        <dbReference type="ChEBI" id="CHEBI:29748"/>
        <dbReference type="ChEBI" id="CHEBI:29780"/>
        <dbReference type="EC" id="5.4.4.2"/>
    </reaction>
</comment>
<evidence type="ECO:0000256" key="5">
    <source>
        <dbReference type="ARBA" id="ARBA00041564"/>
    </source>
</evidence>
<dbReference type="RefSeq" id="WP_173971208.1">
    <property type="nucleotide sequence ID" value="NZ_CADCSU010000099.1"/>
</dbReference>